<reference evidence="3 4" key="1">
    <citation type="journal article" date="2018" name="Nat. Ecol. Evol.">
        <title>Pezizomycetes genomes reveal the molecular basis of ectomycorrhizal truffle lifestyle.</title>
        <authorList>
            <person name="Murat C."/>
            <person name="Payen T."/>
            <person name="Noel B."/>
            <person name="Kuo A."/>
            <person name="Morin E."/>
            <person name="Chen J."/>
            <person name="Kohler A."/>
            <person name="Krizsan K."/>
            <person name="Balestrini R."/>
            <person name="Da Silva C."/>
            <person name="Montanini B."/>
            <person name="Hainaut M."/>
            <person name="Levati E."/>
            <person name="Barry K.W."/>
            <person name="Belfiori B."/>
            <person name="Cichocki N."/>
            <person name="Clum A."/>
            <person name="Dockter R.B."/>
            <person name="Fauchery L."/>
            <person name="Guy J."/>
            <person name="Iotti M."/>
            <person name="Le Tacon F."/>
            <person name="Lindquist E.A."/>
            <person name="Lipzen A."/>
            <person name="Malagnac F."/>
            <person name="Mello A."/>
            <person name="Molinier V."/>
            <person name="Miyauchi S."/>
            <person name="Poulain J."/>
            <person name="Riccioni C."/>
            <person name="Rubini A."/>
            <person name="Sitrit Y."/>
            <person name="Splivallo R."/>
            <person name="Traeger S."/>
            <person name="Wang M."/>
            <person name="Zifcakova L."/>
            <person name="Wipf D."/>
            <person name="Zambonelli A."/>
            <person name="Paolocci F."/>
            <person name="Nowrousian M."/>
            <person name="Ottonello S."/>
            <person name="Baldrian P."/>
            <person name="Spatafora J.W."/>
            <person name="Henrissat B."/>
            <person name="Nagy L.G."/>
            <person name="Aury J.M."/>
            <person name="Wincker P."/>
            <person name="Grigoriev I.V."/>
            <person name="Bonfante P."/>
            <person name="Martin F.M."/>
        </authorList>
    </citation>
    <scope>NUCLEOTIDE SEQUENCE [LARGE SCALE GENOMIC DNA]</scope>
    <source>
        <strain evidence="3 4">RN42</strain>
    </source>
</reference>
<keyword evidence="4" id="KW-1185">Reference proteome</keyword>
<dbReference type="Proteomes" id="UP000275078">
    <property type="component" value="Unassembled WGS sequence"/>
</dbReference>
<evidence type="ECO:0000256" key="1">
    <source>
        <dbReference type="SAM" id="MobiDB-lite"/>
    </source>
</evidence>
<keyword evidence="2" id="KW-1133">Transmembrane helix</keyword>
<evidence type="ECO:0000313" key="3">
    <source>
        <dbReference type="EMBL" id="RPA77420.1"/>
    </source>
</evidence>
<feature type="region of interest" description="Disordered" evidence="1">
    <location>
        <begin position="1"/>
        <end position="37"/>
    </location>
</feature>
<feature type="transmembrane region" description="Helical" evidence="2">
    <location>
        <begin position="49"/>
        <end position="67"/>
    </location>
</feature>
<keyword evidence="2" id="KW-0812">Transmembrane</keyword>
<feature type="compositionally biased region" description="Basic and acidic residues" evidence="1">
    <location>
        <begin position="14"/>
        <end position="23"/>
    </location>
</feature>
<name>A0A3N4HZY1_ASCIM</name>
<sequence>MSDSSHPHQITTDGSKEAYDGTQHEISAPSPHAKPWDTSNLRRLPKVPLLAFLALLAICAFAAYIILSADNTPVSEWPLGLPPSV</sequence>
<accession>A0A3N4HZY1</accession>
<evidence type="ECO:0000313" key="4">
    <source>
        <dbReference type="Proteomes" id="UP000275078"/>
    </source>
</evidence>
<proteinExistence type="predicted"/>
<dbReference type="EMBL" id="ML119727">
    <property type="protein sequence ID" value="RPA77420.1"/>
    <property type="molecule type" value="Genomic_DNA"/>
</dbReference>
<evidence type="ECO:0000256" key="2">
    <source>
        <dbReference type="SAM" id="Phobius"/>
    </source>
</evidence>
<dbReference type="AlphaFoldDB" id="A0A3N4HZY1"/>
<feature type="compositionally biased region" description="Polar residues" evidence="1">
    <location>
        <begin position="1"/>
        <end position="13"/>
    </location>
</feature>
<protein>
    <submittedName>
        <fullName evidence="3">Uncharacterized protein</fullName>
    </submittedName>
</protein>
<organism evidence="3 4">
    <name type="scientific">Ascobolus immersus RN42</name>
    <dbReference type="NCBI Taxonomy" id="1160509"/>
    <lineage>
        <taxon>Eukaryota</taxon>
        <taxon>Fungi</taxon>
        <taxon>Dikarya</taxon>
        <taxon>Ascomycota</taxon>
        <taxon>Pezizomycotina</taxon>
        <taxon>Pezizomycetes</taxon>
        <taxon>Pezizales</taxon>
        <taxon>Ascobolaceae</taxon>
        <taxon>Ascobolus</taxon>
    </lineage>
</organism>
<gene>
    <name evidence="3" type="ORF">BJ508DRAFT_417122</name>
</gene>
<keyword evidence="2" id="KW-0472">Membrane</keyword>